<accession>N1W6R2</accession>
<proteinExistence type="predicted"/>
<dbReference type="Proteomes" id="UP000012227">
    <property type="component" value="Unassembled WGS sequence"/>
</dbReference>
<evidence type="ECO:0000313" key="1">
    <source>
        <dbReference type="EMBL" id="EMY69145.1"/>
    </source>
</evidence>
<protein>
    <submittedName>
        <fullName evidence="1">Uncharacterized protein</fullName>
    </submittedName>
</protein>
<gene>
    <name evidence="1" type="ORF">LEP1GSC199_3467</name>
</gene>
<dbReference type="STRING" id="1218591.LEP1GSC199_3467"/>
<organism evidence="1 2">
    <name type="scientific">Leptospira vanthielii serovar Holland str. Waz Holland = ATCC 700522</name>
    <dbReference type="NCBI Taxonomy" id="1218591"/>
    <lineage>
        <taxon>Bacteria</taxon>
        <taxon>Pseudomonadati</taxon>
        <taxon>Spirochaetota</taxon>
        <taxon>Spirochaetia</taxon>
        <taxon>Leptospirales</taxon>
        <taxon>Leptospiraceae</taxon>
        <taxon>Leptospira</taxon>
    </lineage>
</organism>
<evidence type="ECO:0000313" key="2">
    <source>
        <dbReference type="Proteomes" id="UP000012227"/>
    </source>
</evidence>
<dbReference type="AlphaFoldDB" id="N1W6R2"/>
<sequence length="42" mass="4572">MIVDFTIPTIAASVNTGTYTTPAFDTEVYIVGCTRISDERSD</sequence>
<comment type="caution">
    <text evidence="1">The sequence shown here is derived from an EMBL/GenBank/DDBJ whole genome shotgun (WGS) entry which is preliminary data.</text>
</comment>
<dbReference type="EMBL" id="AOGY02000061">
    <property type="protein sequence ID" value="EMY69145.1"/>
    <property type="molecule type" value="Genomic_DNA"/>
</dbReference>
<name>N1W6R2_9LEPT</name>
<reference evidence="1 2" key="1">
    <citation type="submission" date="2013-03" db="EMBL/GenBank/DDBJ databases">
        <authorList>
            <person name="Harkins D.M."/>
            <person name="Durkin A.S."/>
            <person name="Brinkac L.M."/>
            <person name="Haft D.H."/>
            <person name="Selengut J.D."/>
            <person name="Sanka R."/>
            <person name="DePew J."/>
            <person name="Purushe J."/>
            <person name="Galloway R.L."/>
            <person name="Vinetz J.M."/>
            <person name="Sutton G.G."/>
            <person name="Nierman W.C."/>
            <person name="Fouts D.E."/>
        </authorList>
    </citation>
    <scope>NUCLEOTIDE SEQUENCE [LARGE SCALE GENOMIC DNA]</scope>
    <source>
        <strain evidence="1 2">Waz Holland</strain>
    </source>
</reference>